<evidence type="ECO:0000256" key="6">
    <source>
        <dbReference type="ARBA" id="ARBA00022759"/>
    </source>
</evidence>
<keyword evidence="6" id="KW-0255">Endonuclease</keyword>
<keyword evidence="4" id="KW-0540">Nuclease</keyword>
<organism evidence="10 11">
    <name type="scientific">Tanacetum coccineum</name>
    <dbReference type="NCBI Taxonomy" id="301880"/>
    <lineage>
        <taxon>Eukaryota</taxon>
        <taxon>Viridiplantae</taxon>
        <taxon>Streptophyta</taxon>
        <taxon>Embryophyta</taxon>
        <taxon>Tracheophyta</taxon>
        <taxon>Spermatophyta</taxon>
        <taxon>Magnoliopsida</taxon>
        <taxon>eudicotyledons</taxon>
        <taxon>Gunneridae</taxon>
        <taxon>Pentapetalae</taxon>
        <taxon>asterids</taxon>
        <taxon>campanulids</taxon>
        <taxon>Asterales</taxon>
        <taxon>Asteraceae</taxon>
        <taxon>Asteroideae</taxon>
        <taxon>Anthemideae</taxon>
        <taxon>Anthemidinae</taxon>
        <taxon>Tanacetum</taxon>
    </lineage>
</organism>
<keyword evidence="7" id="KW-0378">Hydrolase</keyword>
<keyword evidence="11" id="KW-1185">Reference proteome</keyword>
<evidence type="ECO:0000313" key="10">
    <source>
        <dbReference type="EMBL" id="GJT48720.1"/>
    </source>
</evidence>
<dbReference type="InterPro" id="IPR043128">
    <property type="entry name" value="Rev_trsase/Diguanyl_cyclase"/>
</dbReference>
<dbReference type="PANTHER" id="PTHR33064:SF37">
    <property type="entry name" value="RIBONUCLEASE H"/>
    <property type="match status" value="1"/>
</dbReference>
<evidence type="ECO:0000256" key="1">
    <source>
        <dbReference type="ARBA" id="ARBA00022670"/>
    </source>
</evidence>
<accession>A0ABQ5ECV5</accession>
<keyword evidence="5" id="KW-0064">Aspartyl protease</keyword>
<feature type="domain" description="Reverse transcriptase RNase H-like" evidence="9">
    <location>
        <begin position="139"/>
        <end position="212"/>
    </location>
</feature>
<dbReference type="EMBL" id="BQNB010016177">
    <property type="protein sequence ID" value="GJT48720.1"/>
    <property type="molecule type" value="Genomic_DNA"/>
</dbReference>
<evidence type="ECO:0000259" key="9">
    <source>
        <dbReference type="Pfam" id="PF17917"/>
    </source>
</evidence>
<sequence>MDILLLQNALRFEERQSNLSATGRQSIPKANWQKSGEEGMFLGYKVNTEGIKVCLDKVEAVLGLSSPKSLKDIQKLNGKLASVNRFLSKSVENSLPFFKTLKKCTKKSDFQWTAEAKAAFKEMKKLTAELPTLIVPRENEELIVYLAGAREAGSEINYTPMVKLVLALVHASKRLKRYFEAHPIIVIMDQPVKQVLSRPEVAGRLQKWSIELDFIVERPEDDPRDTPMEAE</sequence>
<keyword evidence="1" id="KW-0645">Protease</keyword>
<reference evidence="10" key="1">
    <citation type="journal article" date="2022" name="Int. J. Mol. Sci.">
        <title>Draft Genome of Tanacetum Coccineum: Genomic Comparison of Closely Related Tanacetum-Family Plants.</title>
        <authorList>
            <person name="Yamashiro T."/>
            <person name="Shiraishi A."/>
            <person name="Nakayama K."/>
            <person name="Satake H."/>
        </authorList>
    </citation>
    <scope>NUCLEOTIDE SEQUENCE</scope>
</reference>
<dbReference type="Proteomes" id="UP001151760">
    <property type="component" value="Unassembled WGS sequence"/>
</dbReference>
<reference evidence="10" key="2">
    <citation type="submission" date="2022-01" db="EMBL/GenBank/DDBJ databases">
        <authorList>
            <person name="Yamashiro T."/>
            <person name="Shiraishi A."/>
            <person name="Satake H."/>
            <person name="Nakayama K."/>
        </authorList>
    </citation>
    <scope>NUCLEOTIDE SEQUENCE</scope>
</reference>
<dbReference type="PANTHER" id="PTHR33064">
    <property type="entry name" value="POL PROTEIN"/>
    <property type="match status" value="1"/>
</dbReference>
<dbReference type="Gene3D" id="3.30.70.270">
    <property type="match status" value="1"/>
</dbReference>
<evidence type="ECO:0000256" key="4">
    <source>
        <dbReference type="ARBA" id="ARBA00022722"/>
    </source>
</evidence>
<dbReference type="SUPFAM" id="SSF56672">
    <property type="entry name" value="DNA/RNA polymerases"/>
    <property type="match status" value="1"/>
</dbReference>
<protein>
    <submittedName>
        <fullName evidence="10">Reverse transcriptase domain-containing protein</fullName>
    </submittedName>
</protein>
<keyword evidence="8 10" id="KW-0695">RNA-directed DNA polymerase</keyword>
<gene>
    <name evidence="10" type="ORF">Tco_0974877</name>
</gene>
<dbReference type="InterPro" id="IPR051320">
    <property type="entry name" value="Viral_Replic_Matur_Polypro"/>
</dbReference>
<evidence type="ECO:0000256" key="5">
    <source>
        <dbReference type="ARBA" id="ARBA00022750"/>
    </source>
</evidence>
<dbReference type="InterPro" id="IPR043502">
    <property type="entry name" value="DNA/RNA_pol_sf"/>
</dbReference>
<evidence type="ECO:0000256" key="3">
    <source>
        <dbReference type="ARBA" id="ARBA00022695"/>
    </source>
</evidence>
<evidence type="ECO:0000256" key="8">
    <source>
        <dbReference type="ARBA" id="ARBA00022918"/>
    </source>
</evidence>
<keyword evidence="3" id="KW-0548">Nucleotidyltransferase</keyword>
<name>A0ABQ5ECV5_9ASTR</name>
<evidence type="ECO:0000313" key="11">
    <source>
        <dbReference type="Proteomes" id="UP001151760"/>
    </source>
</evidence>
<dbReference type="GO" id="GO:0003964">
    <property type="term" value="F:RNA-directed DNA polymerase activity"/>
    <property type="evidence" value="ECO:0007669"/>
    <property type="project" value="UniProtKB-KW"/>
</dbReference>
<evidence type="ECO:0000256" key="2">
    <source>
        <dbReference type="ARBA" id="ARBA00022679"/>
    </source>
</evidence>
<dbReference type="InterPro" id="IPR041373">
    <property type="entry name" value="RT_RNaseH"/>
</dbReference>
<dbReference type="Pfam" id="PF17917">
    <property type="entry name" value="RT_RNaseH"/>
    <property type="match status" value="1"/>
</dbReference>
<evidence type="ECO:0000256" key="7">
    <source>
        <dbReference type="ARBA" id="ARBA00022801"/>
    </source>
</evidence>
<keyword evidence="2" id="KW-0808">Transferase</keyword>
<comment type="caution">
    <text evidence="10">The sequence shown here is derived from an EMBL/GenBank/DDBJ whole genome shotgun (WGS) entry which is preliminary data.</text>
</comment>
<proteinExistence type="predicted"/>